<sequence>MKKSNTTVTEQGIEVYENDIYRLVDEYINTVLQVTPEEFDTQKEYKATVADSFVDMVFYVHDRIPKPSNDDIELLDKIFNIFVRICSKYSVLPTLEVFSFLVGINRSTFSDWMRGDYRANSSHGTTVKKWFDICKNCTVNRLNNQSGTNANLIFIAKAAYGMAETAPGQIAQQDGIPHQTAQQIADKHRAALELPEMEKPEL</sequence>
<accession>A0A8S5P5I8</accession>
<name>A0A8S5P5I8_9CAUD</name>
<dbReference type="EMBL" id="BK015328">
    <property type="protein sequence ID" value="DAE01699.1"/>
    <property type="molecule type" value="Genomic_DNA"/>
</dbReference>
<reference evidence="1" key="1">
    <citation type="journal article" date="2021" name="Proc. Natl. Acad. Sci. U.S.A.">
        <title>A Catalog of Tens of Thousands of Viruses from Human Metagenomes Reveals Hidden Associations with Chronic Diseases.</title>
        <authorList>
            <person name="Tisza M.J."/>
            <person name="Buck C.B."/>
        </authorList>
    </citation>
    <scope>NUCLEOTIDE SEQUENCE</scope>
    <source>
        <strain evidence="1">Ctkyp1</strain>
    </source>
</reference>
<proteinExistence type="predicted"/>
<protein>
    <submittedName>
        <fullName evidence="1">Bacterial regulatory protein</fullName>
    </submittedName>
</protein>
<evidence type="ECO:0000313" key="1">
    <source>
        <dbReference type="EMBL" id="DAE01699.1"/>
    </source>
</evidence>
<organism evidence="1">
    <name type="scientific">Siphoviridae sp. ctkyp1</name>
    <dbReference type="NCBI Taxonomy" id="2825646"/>
    <lineage>
        <taxon>Viruses</taxon>
        <taxon>Duplodnaviria</taxon>
        <taxon>Heunggongvirae</taxon>
        <taxon>Uroviricota</taxon>
        <taxon>Caudoviricetes</taxon>
    </lineage>
</organism>